<keyword evidence="2" id="KW-1185">Reference proteome</keyword>
<sequence>MIETSYEHTRHILSINMTSYRYASFTLTDLTMKHVKTACFIRIYASHPLRCYNPTHGIRPGVQRRAQLTLEDGWLLHWEQVTSGRPCSSRQTSLVRVLTNSSGMASW</sequence>
<evidence type="ECO:0000313" key="1">
    <source>
        <dbReference type="EMBL" id="GFN93625.1"/>
    </source>
</evidence>
<evidence type="ECO:0000313" key="2">
    <source>
        <dbReference type="Proteomes" id="UP000735302"/>
    </source>
</evidence>
<organism evidence="1 2">
    <name type="scientific">Plakobranchus ocellatus</name>
    <dbReference type="NCBI Taxonomy" id="259542"/>
    <lineage>
        <taxon>Eukaryota</taxon>
        <taxon>Metazoa</taxon>
        <taxon>Spiralia</taxon>
        <taxon>Lophotrochozoa</taxon>
        <taxon>Mollusca</taxon>
        <taxon>Gastropoda</taxon>
        <taxon>Heterobranchia</taxon>
        <taxon>Euthyneura</taxon>
        <taxon>Panpulmonata</taxon>
        <taxon>Sacoglossa</taxon>
        <taxon>Placobranchoidea</taxon>
        <taxon>Plakobranchidae</taxon>
        <taxon>Plakobranchus</taxon>
    </lineage>
</organism>
<dbReference type="EMBL" id="BLXT01002362">
    <property type="protein sequence ID" value="GFN93625.1"/>
    <property type="molecule type" value="Genomic_DNA"/>
</dbReference>
<dbReference type="Proteomes" id="UP000735302">
    <property type="component" value="Unassembled WGS sequence"/>
</dbReference>
<comment type="caution">
    <text evidence="1">The sequence shown here is derived from an EMBL/GenBank/DDBJ whole genome shotgun (WGS) entry which is preliminary data.</text>
</comment>
<proteinExistence type="predicted"/>
<accession>A0AAV3ZG65</accession>
<reference evidence="1 2" key="1">
    <citation type="journal article" date="2021" name="Elife">
        <title>Chloroplast acquisition without the gene transfer in kleptoplastic sea slugs, Plakobranchus ocellatus.</title>
        <authorList>
            <person name="Maeda T."/>
            <person name="Takahashi S."/>
            <person name="Yoshida T."/>
            <person name="Shimamura S."/>
            <person name="Takaki Y."/>
            <person name="Nagai Y."/>
            <person name="Toyoda A."/>
            <person name="Suzuki Y."/>
            <person name="Arimoto A."/>
            <person name="Ishii H."/>
            <person name="Satoh N."/>
            <person name="Nishiyama T."/>
            <person name="Hasebe M."/>
            <person name="Maruyama T."/>
            <person name="Minagawa J."/>
            <person name="Obokata J."/>
            <person name="Shigenobu S."/>
        </authorList>
    </citation>
    <scope>NUCLEOTIDE SEQUENCE [LARGE SCALE GENOMIC DNA]</scope>
</reference>
<gene>
    <name evidence="1" type="ORF">PoB_002013100</name>
</gene>
<protein>
    <submittedName>
        <fullName evidence="1">Uncharacterized protein</fullName>
    </submittedName>
</protein>
<name>A0AAV3ZG65_9GAST</name>
<dbReference type="AlphaFoldDB" id="A0AAV3ZG65"/>